<dbReference type="CDD" id="cd01324">
    <property type="entry name" value="cbb3_Oxidase_CcoQ"/>
    <property type="match status" value="1"/>
</dbReference>
<sequence length="56" mass="6174">MDINILREILTVAGLTCFIGIALWAYGKPASQRFDEAAMQPINDDDLPHEQAGSKQ</sequence>
<dbReference type="Proteomes" id="UP001156706">
    <property type="component" value="Unassembled WGS sequence"/>
</dbReference>
<evidence type="ECO:0000256" key="2">
    <source>
        <dbReference type="SAM" id="Phobius"/>
    </source>
</evidence>
<evidence type="ECO:0000313" key="3">
    <source>
        <dbReference type="EMBL" id="GLR13622.1"/>
    </source>
</evidence>
<evidence type="ECO:0000256" key="1">
    <source>
        <dbReference type="SAM" id="MobiDB-lite"/>
    </source>
</evidence>
<keyword evidence="4" id="KW-1185">Reference proteome</keyword>
<keyword evidence="2" id="KW-1133">Transmembrane helix</keyword>
<proteinExistence type="predicted"/>
<gene>
    <name evidence="3" type="ORF">GCM10007907_24120</name>
</gene>
<comment type="caution">
    <text evidence="3">The sequence shown here is derived from an EMBL/GenBank/DDBJ whole genome shotgun (WGS) entry which is preliminary data.</text>
</comment>
<dbReference type="EMBL" id="BSOG01000002">
    <property type="protein sequence ID" value="GLR13622.1"/>
    <property type="molecule type" value="Genomic_DNA"/>
</dbReference>
<dbReference type="RefSeq" id="WP_308447016.1">
    <property type="nucleotide sequence ID" value="NZ_BSOG01000002.1"/>
</dbReference>
<keyword evidence="2" id="KW-0812">Transmembrane</keyword>
<feature type="transmembrane region" description="Helical" evidence="2">
    <location>
        <begin position="6"/>
        <end position="26"/>
    </location>
</feature>
<protein>
    <recommendedName>
        <fullName evidence="5">Cbb3-type cytochrome c oxidase subunit 3</fullName>
    </recommendedName>
</protein>
<evidence type="ECO:0008006" key="5">
    <source>
        <dbReference type="Google" id="ProtNLM"/>
    </source>
</evidence>
<name>A0ABQ5YF52_9NEIS</name>
<reference evidence="4" key="1">
    <citation type="journal article" date="2019" name="Int. J. Syst. Evol. Microbiol.">
        <title>The Global Catalogue of Microorganisms (GCM) 10K type strain sequencing project: providing services to taxonomists for standard genome sequencing and annotation.</title>
        <authorList>
            <consortium name="The Broad Institute Genomics Platform"/>
            <consortium name="The Broad Institute Genome Sequencing Center for Infectious Disease"/>
            <person name="Wu L."/>
            <person name="Ma J."/>
        </authorList>
    </citation>
    <scope>NUCLEOTIDE SEQUENCE [LARGE SCALE GENOMIC DNA]</scope>
    <source>
        <strain evidence="4">NBRC 110044</strain>
    </source>
</reference>
<evidence type="ECO:0000313" key="4">
    <source>
        <dbReference type="Proteomes" id="UP001156706"/>
    </source>
</evidence>
<dbReference type="InterPro" id="IPR008621">
    <property type="entry name" value="Cbb3-typ_cyt_oxidase_comp"/>
</dbReference>
<organism evidence="3 4">
    <name type="scientific">Chitinimonas prasina</name>
    <dbReference type="NCBI Taxonomy" id="1434937"/>
    <lineage>
        <taxon>Bacteria</taxon>
        <taxon>Pseudomonadati</taxon>
        <taxon>Pseudomonadota</taxon>
        <taxon>Betaproteobacteria</taxon>
        <taxon>Neisseriales</taxon>
        <taxon>Chitinibacteraceae</taxon>
        <taxon>Chitinimonas</taxon>
    </lineage>
</organism>
<accession>A0ABQ5YF52</accession>
<feature type="region of interest" description="Disordered" evidence="1">
    <location>
        <begin position="37"/>
        <end position="56"/>
    </location>
</feature>
<keyword evidence="2" id="KW-0472">Membrane</keyword>